<keyword evidence="3" id="KW-1185">Reference proteome</keyword>
<dbReference type="Gramene" id="EOY26795">
    <property type="protein sequence ID" value="EOY26795"/>
    <property type="gene ID" value="TCM_028749"/>
</dbReference>
<dbReference type="FunCoup" id="A0A061GAA9">
    <property type="interactions" value="377"/>
</dbReference>
<dbReference type="PANTHER" id="PTHR36713:SF1">
    <property type="entry name" value="OS09G0344700 PROTEIN"/>
    <property type="match status" value="1"/>
</dbReference>
<evidence type="ECO:0000256" key="1">
    <source>
        <dbReference type="SAM" id="MobiDB-lite"/>
    </source>
</evidence>
<name>A0A061GAA9_THECC</name>
<dbReference type="PANTHER" id="PTHR36713">
    <property type="entry name" value="OS09G0344700 PROTEIN"/>
    <property type="match status" value="1"/>
</dbReference>
<dbReference type="HOGENOM" id="CLU_110016_1_0_1"/>
<evidence type="ECO:0000313" key="2">
    <source>
        <dbReference type="EMBL" id="EOY26795.1"/>
    </source>
</evidence>
<dbReference type="STRING" id="3641.A0A061GAA9"/>
<sequence>MEATRGREATGFLDMVLPPRLEDAGLEDCALPPDSIHEAFRKAASAVKSRGATFFHSDDEDDDEPGCGDDPFPDSAKCSSEFLASLPCQDMSDVLVVGEPLDPASDSVGGCVKVKEGGREVVEGRDTVVVGGDGVEAGDGRGCIDDELKGLEIGRKERRKNENQEEEETGKEKPILVEGFA</sequence>
<organism evidence="2 3">
    <name type="scientific">Theobroma cacao</name>
    <name type="common">Cacao</name>
    <name type="synonym">Cocoa</name>
    <dbReference type="NCBI Taxonomy" id="3641"/>
    <lineage>
        <taxon>Eukaryota</taxon>
        <taxon>Viridiplantae</taxon>
        <taxon>Streptophyta</taxon>
        <taxon>Embryophyta</taxon>
        <taxon>Tracheophyta</taxon>
        <taxon>Spermatophyta</taxon>
        <taxon>Magnoliopsida</taxon>
        <taxon>eudicotyledons</taxon>
        <taxon>Gunneridae</taxon>
        <taxon>Pentapetalae</taxon>
        <taxon>rosids</taxon>
        <taxon>malvids</taxon>
        <taxon>Malvales</taxon>
        <taxon>Malvaceae</taxon>
        <taxon>Byttnerioideae</taxon>
        <taxon>Theobroma</taxon>
    </lineage>
</organism>
<gene>
    <name evidence="2" type="ORF">TCM_028749</name>
</gene>
<feature type="region of interest" description="Disordered" evidence="1">
    <location>
        <begin position="155"/>
        <end position="181"/>
    </location>
</feature>
<dbReference type="InParanoid" id="A0A061GAA9"/>
<protein>
    <submittedName>
        <fullName evidence="2">Uncharacterized protein</fullName>
    </submittedName>
</protein>
<accession>A0A061GAA9</accession>
<dbReference type="AlphaFoldDB" id="A0A061GAA9"/>
<reference evidence="2 3" key="1">
    <citation type="journal article" date="2013" name="Genome Biol.">
        <title>The genome sequence of the most widely cultivated cacao type and its use to identify candidate genes regulating pod color.</title>
        <authorList>
            <person name="Motamayor J.C."/>
            <person name="Mockaitis K."/>
            <person name="Schmutz J."/>
            <person name="Haiminen N."/>
            <person name="Iii D.L."/>
            <person name="Cornejo O."/>
            <person name="Findley S.D."/>
            <person name="Zheng P."/>
            <person name="Utro F."/>
            <person name="Royaert S."/>
            <person name="Saski C."/>
            <person name="Jenkins J."/>
            <person name="Podicheti R."/>
            <person name="Zhao M."/>
            <person name="Scheffler B.E."/>
            <person name="Stack J.C."/>
            <person name="Feltus F.A."/>
            <person name="Mustiga G.M."/>
            <person name="Amores F."/>
            <person name="Phillips W."/>
            <person name="Marelli J.P."/>
            <person name="May G.D."/>
            <person name="Shapiro H."/>
            <person name="Ma J."/>
            <person name="Bustamante C.D."/>
            <person name="Schnell R.J."/>
            <person name="Main D."/>
            <person name="Gilbert D."/>
            <person name="Parida L."/>
            <person name="Kuhn D.N."/>
        </authorList>
    </citation>
    <scope>NUCLEOTIDE SEQUENCE [LARGE SCALE GENOMIC DNA]</scope>
    <source>
        <strain evidence="3">cv. Matina 1-6</strain>
    </source>
</reference>
<dbReference type="eggNOG" id="ENOG502S57A">
    <property type="taxonomic scope" value="Eukaryota"/>
</dbReference>
<proteinExistence type="predicted"/>
<feature type="region of interest" description="Disordered" evidence="1">
    <location>
        <begin position="54"/>
        <end position="73"/>
    </location>
</feature>
<evidence type="ECO:0000313" key="3">
    <source>
        <dbReference type="Proteomes" id="UP000026915"/>
    </source>
</evidence>
<dbReference type="EMBL" id="CM001884">
    <property type="protein sequence ID" value="EOY26795.1"/>
    <property type="molecule type" value="Genomic_DNA"/>
</dbReference>
<dbReference type="Proteomes" id="UP000026915">
    <property type="component" value="Chromosome 6"/>
</dbReference>
<feature type="compositionally biased region" description="Acidic residues" evidence="1">
    <location>
        <begin position="58"/>
        <end position="67"/>
    </location>
</feature>
<dbReference type="OMA" id="QCVKTPS"/>